<dbReference type="Gene3D" id="3.90.230.10">
    <property type="entry name" value="Creatinase/methionine aminopeptidase superfamily"/>
    <property type="match status" value="1"/>
</dbReference>
<proteinExistence type="inferred from homology"/>
<dbReference type="GO" id="GO:0006508">
    <property type="term" value="P:proteolysis"/>
    <property type="evidence" value="ECO:0007669"/>
    <property type="project" value="TreeGrafter"/>
</dbReference>
<feature type="domain" description="Aminopeptidase P N-terminal" evidence="7">
    <location>
        <begin position="31"/>
        <end position="166"/>
    </location>
</feature>
<dbReference type="CDD" id="cd01087">
    <property type="entry name" value="Prolidase"/>
    <property type="match status" value="1"/>
</dbReference>
<gene>
    <name evidence="8" type="ORF">KUCA_T00002695001</name>
</gene>
<dbReference type="InterPro" id="IPR052433">
    <property type="entry name" value="X-Pro_dipept-like"/>
</dbReference>
<dbReference type="PANTHER" id="PTHR43226:SF1">
    <property type="entry name" value="XAA-PRO DIPEPTIDASE"/>
    <property type="match status" value="1"/>
</dbReference>
<comment type="similarity">
    <text evidence="2">Belongs to the peptidase M24B family.</text>
</comment>
<dbReference type="SUPFAM" id="SSF53092">
    <property type="entry name" value="Creatinase/prolidase N-terminal domain"/>
    <property type="match status" value="1"/>
</dbReference>
<dbReference type="Pfam" id="PF05195">
    <property type="entry name" value="AMP_N"/>
    <property type="match status" value="1"/>
</dbReference>
<dbReference type="SMART" id="SM01011">
    <property type="entry name" value="AMP_N"/>
    <property type="match status" value="1"/>
</dbReference>
<dbReference type="SUPFAM" id="SSF55920">
    <property type="entry name" value="Creatinase/aminopeptidase"/>
    <property type="match status" value="1"/>
</dbReference>
<evidence type="ECO:0000256" key="2">
    <source>
        <dbReference type="ARBA" id="ARBA00008766"/>
    </source>
</evidence>
<comment type="cofactor">
    <cofactor evidence="1">
        <name>Mn(2+)</name>
        <dbReference type="ChEBI" id="CHEBI:29035"/>
    </cofactor>
</comment>
<evidence type="ECO:0000313" key="9">
    <source>
        <dbReference type="Proteomes" id="UP000019384"/>
    </source>
</evidence>
<evidence type="ECO:0000256" key="4">
    <source>
        <dbReference type="ARBA" id="ARBA00022801"/>
    </source>
</evidence>
<evidence type="ECO:0000256" key="1">
    <source>
        <dbReference type="ARBA" id="ARBA00001936"/>
    </source>
</evidence>
<dbReference type="InterPro" id="IPR000994">
    <property type="entry name" value="Pept_M24"/>
</dbReference>
<evidence type="ECO:0000259" key="7">
    <source>
        <dbReference type="SMART" id="SM01011"/>
    </source>
</evidence>
<keyword evidence="5" id="KW-0464">Manganese</keyword>
<keyword evidence="9" id="KW-1185">Reference proteome</keyword>
<dbReference type="InterPro" id="IPR007865">
    <property type="entry name" value="Aminopep_P_N"/>
</dbReference>
<dbReference type="HOGENOM" id="CLU_017266_1_2_1"/>
<feature type="region of interest" description="Disordered" evidence="6">
    <location>
        <begin position="1"/>
        <end position="26"/>
    </location>
</feature>
<evidence type="ECO:0000256" key="5">
    <source>
        <dbReference type="ARBA" id="ARBA00023211"/>
    </source>
</evidence>
<feature type="compositionally biased region" description="Polar residues" evidence="6">
    <location>
        <begin position="1"/>
        <end position="18"/>
    </location>
</feature>
<dbReference type="PANTHER" id="PTHR43226">
    <property type="entry name" value="XAA-PRO AMINOPEPTIDASE 3"/>
    <property type="match status" value="1"/>
</dbReference>
<reference evidence="8" key="2">
    <citation type="submission" date="2014-02" db="EMBL/GenBank/DDBJ databases">
        <title>Complete DNA sequence of /Kuraishia capsulata/ illustrates novel genomic features among budding yeasts (/Saccharomycotina/).</title>
        <authorList>
            <person name="Morales L."/>
            <person name="Noel B."/>
            <person name="Porcel B."/>
            <person name="Marcet-Houben M."/>
            <person name="Hullo M-F."/>
            <person name="Sacerdot C."/>
            <person name="Tekaia F."/>
            <person name="Leh-Louis V."/>
            <person name="Despons L."/>
            <person name="Khanna V."/>
            <person name="Aury J-M."/>
            <person name="Barbe V."/>
            <person name="Couloux A."/>
            <person name="Labadie K."/>
            <person name="Pelletier E."/>
            <person name="Souciet J-L."/>
            <person name="Boekhout T."/>
            <person name="Gabaldon T."/>
            <person name="Wincker P."/>
            <person name="Dujon B."/>
        </authorList>
    </citation>
    <scope>NUCLEOTIDE SEQUENCE</scope>
    <source>
        <strain evidence="8">CBS 1993</strain>
    </source>
</reference>
<name>W6MK66_9ASCO</name>
<dbReference type="InterPro" id="IPR036005">
    <property type="entry name" value="Creatinase/aminopeptidase-like"/>
</dbReference>
<dbReference type="RefSeq" id="XP_022458721.1">
    <property type="nucleotide sequence ID" value="XM_022602969.1"/>
</dbReference>
<keyword evidence="4" id="KW-0378">Hydrolase</keyword>
<dbReference type="Gene3D" id="3.40.350.10">
    <property type="entry name" value="Creatinase/prolidase N-terminal domain"/>
    <property type="match status" value="1"/>
</dbReference>
<dbReference type="STRING" id="1382522.W6MK66"/>
<sequence>MQTYGTTQQIVQQDNTENPRMGPTELEGKKYPAKAHAKKAKDFFLSKRPGGETSAAFFLGGADLLLYPYCDQTAPFRQNRYFYYLTGCEIPGCFVSFDLESEKLTLFLPDIDYDDVMWSGLPLSIKDAKQKYDVDEVLYVSEIEKSLKAFGSKEIFTTDTDVFKSKSFSTLVKSGDQDFFYALDEARLTKDEFEIGLLKHAALITDNCHKAVMSALPIETNETHIHAEFMYHSVRQGAKNMAYDPICCAGPHCGTLHYVKNDSSTENQHSILIDAGAEWNCYAADVTRCFPISGEWTKEHLEIYNIVSKMQDEAMEGIKPGASWEDLHLLAHKVLIKEFIKLGIFVNGTEEEIFASKASAMFFPHGLGHLLGMDTHDVAGHANYSDPDPLLVYLRLRRPLEKGMVVTNEPGCYFSPFLIEAGLKDPSKAKYIDMDVVEKYWYIGGVRIEDDILVTSTGYENLTGITKDPKEISAIVKAGISRGKDYFHNIV</sequence>
<evidence type="ECO:0000313" key="8">
    <source>
        <dbReference type="EMBL" id="CDK26721.1"/>
    </source>
</evidence>
<dbReference type="GeneID" id="34520109"/>
<protein>
    <recommendedName>
        <fullName evidence="7">Aminopeptidase P N-terminal domain-containing protein</fullName>
    </recommendedName>
</protein>
<evidence type="ECO:0000256" key="3">
    <source>
        <dbReference type="ARBA" id="ARBA00022723"/>
    </source>
</evidence>
<dbReference type="GO" id="GO:0070006">
    <property type="term" value="F:metalloaminopeptidase activity"/>
    <property type="evidence" value="ECO:0007669"/>
    <property type="project" value="InterPro"/>
</dbReference>
<dbReference type="EMBL" id="HG793127">
    <property type="protein sequence ID" value="CDK26721.1"/>
    <property type="molecule type" value="Genomic_DNA"/>
</dbReference>
<keyword evidence="3" id="KW-0479">Metal-binding</keyword>
<dbReference type="AlphaFoldDB" id="W6MK66"/>
<reference evidence="8" key="1">
    <citation type="submission" date="2013-12" db="EMBL/GenBank/DDBJ databases">
        <authorList>
            <person name="Genoscope - CEA"/>
        </authorList>
    </citation>
    <scope>NUCLEOTIDE SEQUENCE</scope>
    <source>
        <strain evidence="8">CBS 1993</strain>
    </source>
</reference>
<dbReference type="Pfam" id="PF00557">
    <property type="entry name" value="Peptidase_M24"/>
    <property type="match status" value="1"/>
</dbReference>
<dbReference type="Proteomes" id="UP000019384">
    <property type="component" value="Unassembled WGS sequence"/>
</dbReference>
<organism evidence="8 9">
    <name type="scientific">Kuraishia capsulata CBS 1993</name>
    <dbReference type="NCBI Taxonomy" id="1382522"/>
    <lineage>
        <taxon>Eukaryota</taxon>
        <taxon>Fungi</taxon>
        <taxon>Dikarya</taxon>
        <taxon>Ascomycota</taxon>
        <taxon>Saccharomycotina</taxon>
        <taxon>Pichiomycetes</taxon>
        <taxon>Pichiales</taxon>
        <taxon>Pichiaceae</taxon>
        <taxon>Kuraishia</taxon>
    </lineage>
</organism>
<dbReference type="InterPro" id="IPR029149">
    <property type="entry name" value="Creatin/AminoP/Spt16_N"/>
</dbReference>
<dbReference type="GO" id="GO:0030145">
    <property type="term" value="F:manganese ion binding"/>
    <property type="evidence" value="ECO:0007669"/>
    <property type="project" value="InterPro"/>
</dbReference>
<evidence type="ECO:0000256" key="6">
    <source>
        <dbReference type="SAM" id="MobiDB-lite"/>
    </source>
</evidence>
<dbReference type="FunFam" id="3.90.230.10:FF:000002">
    <property type="entry name" value="Xaa-Pro aminopeptidase 3"/>
    <property type="match status" value="1"/>
</dbReference>
<accession>W6MK66</accession>
<dbReference type="OrthoDB" id="10261878at2759"/>